<dbReference type="AlphaFoldDB" id="A0A438EUQ5"/>
<gene>
    <name evidence="2" type="ORF">CK203_097186</name>
</gene>
<dbReference type="EMBL" id="QGNW01001181">
    <property type="protein sequence ID" value="RVW51429.1"/>
    <property type="molecule type" value="Genomic_DNA"/>
</dbReference>
<dbReference type="Proteomes" id="UP000288805">
    <property type="component" value="Unassembled WGS sequence"/>
</dbReference>
<name>A0A438EUQ5_VITVI</name>
<accession>A0A438EUQ5</accession>
<organism evidence="2 3">
    <name type="scientific">Vitis vinifera</name>
    <name type="common">Grape</name>
    <dbReference type="NCBI Taxonomy" id="29760"/>
    <lineage>
        <taxon>Eukaryota</taxon>
        <taxon>Viridiplantae</taxon>
        <taxon>Streptophyta</taxon>
        <taxon>Embryophyta</taxon>
        <taxon>Tracheophyta</taxon>
        <taxon>Spermatophyta</taxon>
        <taxon>Magnoliopsida</taxon>
        <taxon>eudicotyledons</taxon>
        <taxon>Gunneridae</taxon>
        <taxon>Pentapetalae</taxon>
        <taxon>rosids</taxon>
        <taxon>Vitales</taxon>
        <taxon>Vitaceae</taxon>
        <taxon>Viteae</taxon>
        <taxon>Vitis</taxon>
    </lineage>
</organism>
<proteinExistence type="predicted"/>
<feature type="compositionally biased region" description="Basic and acidic residues" evidence="1">
    <location>
        <begin position="37"/>
        <end position="52"/>
    </location>
</feature>
<reference evidence="2 3" key="1">
    <citation type="journal article" date="2018" name="PLoS Genet.">
        <title>Population sequencing reveals clonal diversity and ancestral inbreeding in the grapevine cultivar Chardonnay.</title>
        <authorList>
            <person name="Roach M.J."/>
            <person name="Johnson D.L."/>
            <person name="Bohlmann J."/>
            <person name="van Vuuren H.J."/>
            <person name="Jones S.J."/>
            <person name="Pretorius I.S."/>
            <person name="Schmidt S.A."/>
            <person name="Borneman A.R."/>
        </authorList>
    </citation>
    <scope>NUCLEOTIDE SEQUENCE [LARGE SCALE GENOMIC DNA]</scope>
    <source>
        <strain evidence="3">cv. Chardonnay</strain>
        <tissue evidence="2">Leaf</tissue>
    </source>
</reference>
<comment type="caution">
    <text evidence="2">The sequence shown here is derived from an EMBL/GenBank/DDBJ whole genome shotgun (WGS) entry which is preliminary data.</text>
</comment>
<sequence length="174" mass="19620">MLLKMKIGLDSTSVKAVPPSQGSSLGSELRRNKKIKNLREQRGTSDEGEQQRGARKAVRGILEELEAGRITLEGKPTSGPRLTVILKMQRIRIPEARKTMASSIKFQRVKMKLHTWILMRIMMKTNCSELLISQVKNKMSLQFPAWAPFNATPHARVFTYPQTSLKKFSAVALS</sequence>
<evidence type="ECO:0000313" key="3">
    <source>
        <dbReference type="Proteomes" id="UP000288805"/>
    </source>
</evidence>
<evidence type="ECO:0000313" key="2">
    <source>
        <dbReference type="EMBL" id="RVW51429.1"/>
    </source>
</evidence>
<evidence type="ECO:0000256" key="1">
    <source>
        <dbReference type="SAM" id="MobiDB-lite"/>
    </source>
</evidence>
<protein>
    <submittedName>
        <fullName evidence="2">Uncharacterized protein</fullName>
    </submittedName>
</protein>
<feature type="compositionally biased region" description="Polar residues" evidence="1">
    <location>
        <begin position="13"/>
        <end position="26"/>
    </location>
</feature>
<feature type="region of interest" description="Disordered" evidence="1">
    <location>
        <begin position="13"/>
        <end position="56"/>
    </location>
</feature>